<dbReference type="PROSITE" id="PS51387">
    <property type="entry name" value="FAD_PCMH"/>
    <property type="match status" value="1"/>
</dbReference>
<proteinExistence type="inferred from homology"/>
<keyword evidence="2" id="KW-0285">Flavoprotein</keyword>
<dbReference type="SUPFAM" id="SSF51735">
    <property type="entry name" value="NAD(P)-binding Rossmann-fold domains"/>
    <property type="match status" value="1"/>
</dbReference>
<dbReference type="InterPro" id="IPR016169">
    <property type="entry name" value="FAD-bd_PCMH_sub2"/>
</dbReference>
<dbReference type="InterPro" id="IPR050416">
    <property type="entry name" value="FAD-linked_Oxidoreductase"/>
</dbReference>
<dbReference type="PANTHER" id="PTHR42973">
    <property type="entry name" value="BINDING OXIDOREDUCTASE, PUTATIVE (AFU_ORTHOLOGUE AFUA_1G17690)-RELATED"/>
    <property type="match status" value="1"/>
</dbReference>
<dbReference type="Gene3D" id="3.40.50.720">
    <property type="entry name" value="NAD(P)-binding Rossmann-like Domain"/>
    <property type="match status" value="1"/>
</dbReference>
<evidence type="ECO:0000313" key="7">
    <source>
        <dbReference type="Proteomes" id="UP000286921"/>
    </source>
</evidence>
<evidence type="ECO:0000256" key="1">
    <source>
        <dbReference type="ARBA" id="ARBA00005466"/>
    </source>
</evidence>
<dbReference type="PANTHER" id="PTHR42973:SF22">
    <property type="entry name" value="FAD-BINDING PCMH-TYPE DOMAIN-CONTAINING PROTEIN-RELATED"/>
    <property type="match status" value="1"/>
</dbReference>
<dbReference type="Proteomes" id="UP000286921">
    <property type="component" value="Unassembled WGS sequence"/>
</dbReference>
<dbReference type="GO" id="GO:0016491">
    <property type="term" value="F:oxidoreductase activity"/>
    <property type="evidence" value="ECO:0007669"/>
    <property type="project" value="UniProtKB-KW"/>
</dbReference>
<dbReference type="InterPro" id="IPR016166">
    <property type="entry name" value="FAD-bd_PCMH"/>
</dbReference>
<reference evidence="6 7" key="1">
    <citation type="submission" date="2016-09" db="EMBL/GenBank/DDBJ databases">
        <title>Aspergillus awamori IFM 58123T.</title>
        <authorList>
            <person name="Kusuya Y."/>
            <person name="Shimizu M."/>
            <person name="Takahashi H."/>
            <person name="Yaguchi T."/>
        </authorList>
    </citation>
    <scope>NUCLEOTIDE SEQUENCE [LARGE SCALE GENOMIC DNA]</scope>
    <source>
        <strain evidence="6 7">IFM 58123</strain>
    </source>
</reference>
<evidence type="ECO:0000256" key="4">
    <source>
        <dbReference type="ARBA" id="ARBA00023002"/>
    </source>
</evidence>
<dbReference type="Pfam" id="PF01565">
    <property type="entry name" value="FAD_binding_4"/>
    <property type="match status" value="1"/>
</dbReference>
<dbReference type="Gene3D" id="3.30.465.10">
    <property type="match status" value="1"/>
</dbReference>
<comment type="similarity">
    <text evidence="1">Belongs to the oxygen-dependent FAD-linked oxidoreductase family.</text>
</comment>
<dbReference type="EMBL" id="BDHI01000029">
    <property type="protein sequence ID" value="GCB27745.1"/>
    <property type="molecule type" value="Genomic_DNA"/>
</dbReference>
<keyword evidence="4" id="KW-0560">Oxidoreductase</keyword>
<keyword evidence="3" id="KW-0274">FAD</keyword>
<name>A0A401L8F3_ASPAW</name>
<evidence type="ECO:0000313" key="6">
    <source>
        <dbReference type="EMBL" id="GCB27745.1"/>
    </source>
</evidence>
<dbReference type="STRING" id="105351.A0A401L8F3"/>
<dbReference type="InterPro" id="IPR006094">
    <property type="entry name" value="Oxid_FAD_bind_N"/>
</dbReference>
<feature type="domain" description="FAD-binding PCMH-type" evidence="5">
    <location>
        <begin position="376"/>
        <end position="565"/>
    </location>
</feature>
<evidence type="ECO:0000256" key="3">
    <source>
        <dbReference type="ARBA" id="ARBA00022827"/>
    </source>
</evidence>
<dbReference type="SUPFAM" id="SSF56176">
    <property type="entry name" value="FAD-binding/transporter-associated domain-like"/>
    <property type="match status" value="1"/>
</dbReference>
<dbReference type="GO" id="GO:0071949">
    <property type="term" value="F:FAD binding"/>
    <property type="evidence" value="ECO:0007669"/>
    <property type="project" value="InterPro"/>
</dbReference>
<protein>
    <submittedName>
        <fullName evidence="6">Uncharacterized FAD-linked oxidoreductase ARB_02372</fullName>
    </submittedName>
</protein>
<dbReference type="InterPro" id="IPR036318">
    <property type="entry name" value="FAD-bd_PCMH-like_sf"/>
</dbReference>
<accession>A0A401L8F3</accession>
<comment type="caution">
    <text evidence="6">The sequence shown here is derived from an EMBL/GenBank/DDBJ whole genome shotgun (WGS) entry which is preliminary data.</text>
</comment>
<sequence length="843" mass="90977">MSHNILITGASGYLGGTLLARWKNANLPPYGKLYALVRSEEQGNQVEKLYGAESLILNVSDHETITQTLIDREITIVYYLIDAYSAKHQPAFIKGLGEVKKRTAKEVHFLHTTGSKQFSRHAGVSVDQALLDTDPRLYDIQKAAKSRHEFAAESANTNATIIDTAEAHGVRSYIFAPCLVYGPGEGFGNQTSIQDVDIVRAAIKLRRVHKVDMDDPIWPVCHIADTARLYLHILRKILSGEEIGHGKNGFFLASSGSVTWNKVYGAMAEALAKRGLVEDGNVVQADDEVLVKMGEALGVAPDEVQVLLGGRCMFTAEHGRKIGWEPMYPPQHILDVADDEVESIMKGLKGGPDKISFPNTTAYEASQKSYFAQQNSDLQPSCVVSPDSAEDVSKIITSLVTTVSALPGHEQARCQFAIRSGGHNSFGGASNIQHGITIDLRALNTIKVLAPSADNGNKQTAFVGAGATWGDVYAHLDPLGLSVAGGRAAQVGVGGLTLGGGMSYFSPRYGWTCDSMVGVEIVLANGTIAHWDEETHHPEWLAALRGGGNSNFGIITGFYLRVFPQGPIYGGSVYCSTDTIDAQLRAFAELADPKAVSHYDENASLITSFGFAGGKGAAVVNSIVYTGKLEKAKKNGEDSQQPPSPPAVYNAFFNIPQLFSTVRVAPVHEISLEQGSFSQNGKRQLSVVTTHDATVAMLKATYVRWNTSLAAVQDVPGIVWSISLEPLPAAIYARAPKGHNVMGLPSDSEKALVVTLLSATWDNAADDTRVEETAKSLFADIEADAHDLNAYHPFVYLNYAAQWQDPIASYGPENVARLRQISREVDPTGVFQRLVPGGFKIPQ</sequence>
<evidence type="ECO:0000259" key="5">
    <source>
        <dbReference type="PROSITE" id="PS51387"/>
    </source>
</evidence>
<dbReference type="InterPro" id="IPR036291">
    <property type="entry name" value="NAD(P)-bd_dom_sf"/>
</dbReference>
<dbReference type="Pfam" id="PF01370">
    <property type="entry name" value="Epimerase"/>
    <property type="match status" value="1"/>
</dbReference>
<evidence type="ECO:0000256" key="2">
    <source>
        <dbReference type="ARBA" id="ARBA00022630"/>
    </source>
</evidence>
<keyword evidence="7" id="KW-1185">Reference proteome</keyword>
<dbReference type="InterPro" id="IPR001509">
    <property type="entry name" value="Epimerase_deHydtase"/>
</dbReference>
<gene>
    <name evidence="6" type="ORF">AAWM_10630</name>
</gene>
<organism evidence="6 7">
    <name type="scientific">Aspergillus awamori</name>
    <name type="common">Black koji mold</name>
    <dbReference type="NCBI Taxonomy" id="105351"/>
    <lineage>
        <taxon>Eukaryota</taxon>
        <taxon>Fungi</taxon>
        <taxon>Dikarya</taxon>
        <taxon>Ascomycota</taxon>
        <taxon>Pezizomycotina</taxon>
        <taxon>Eurotiomycetes</taxon>
        <taxon>Eurotiomycetidae</taxon>
        <taxon>Eurotiales</taxon>
        <taxon>Aspergillaceae</taxon>
        <taxon>Aspergillus</taxon>
    </lineage>
</organism>
<dbReference type="AlphaFoldDB" id="A0A401L8F3"/>